<gene>
    <name evidence="3" type="primary">nicB</name>
    <name evidence="3" type="ORF">KOR34_06530</name>
</gene>
<dbReference type="Pfam" id="PF20256">
    <property type="entry name" value="MoCoBD_2"/>
    <property type="match status" value="2"/>
</dbReference>
<dbReference type="GO" id="GO:0016491">
    <property type="term" value="F:oxidoreductase activity"/>
    <property type="evidence" value="ECO:0007669"/>
    <property type="project" value="UniProtKB-KW"/>
</dbReference>
<keyword evidence="3" id="KW-0560">Oxidoreductase</keyword>
<feature type="compositionally biased region" description="Basic and acidic residues" evidence="1">
    <location>
        <begin position="317"/>
        <end position="332"/>
    </location>
</feature>
<dbReference type="RefSeq" id="WP_146562139.1">
    <property type="nucleotide sequence ID" value="NZ_SIHJ01000001.1"/>
</dbReference>
<dbReference type="Gene3D" id="3.90.1170.50">
    <property type="entry name" value="Aldehyde oxidase/xanthine dehydrogenase, a/b hammerhead"/>
    <property type="match status" value="1"/>
</dbReference>
<dbReference type="OrthoDB" id="9775084at2"/>
<dbReference type="PIRSF" id="PIRSF036389">
    <property type="entry name" value="IOR_B"/>
    <property type="match status" value="1"/>
</dbReference>
<dbReference type="PANTHER" id="PTHR47495:SF1">
    <property type="entry name" value="BLL3820 PROTEIN"/>
    <property type="match status" value="1"/>
</dbReference>
<evidence type="ECO:0000256" key="1">
    <source>
        <dbReference type="SAM" id="MobiDB-lite"/>
    </source>
</evidence>
<evidence type="ECO:0000259" key="2">
    <source>
        <dbReference type="SMART" id="SM01008"/>
    </source>
</evidence>
<name>A0A5C5VD08_9BACT</name>
<dbReference type="EMBL" id="SIHJ01000001">
    <property type="protein sequence ID" value="TWT35759.1"/>
    <property type="molecule type" value="Genomic_DNA"/>
</dbReference>
<dbReference type="InterPro" id="IPR012368">
    <property type="entry name" value="OxRdtase_Mopterin-bd_su_IorB"/>
</dbReference>
<dbReference type="InterPro" id="IPR000674">
    <property type="entry name" value="Ald_Oxase/Xan_DH_a/b"/>
</dbReference>
<dbReference type="InterPro" id="IPR008274">
    <property type="entry name" value="AldOxase/xan_DH_MoCoBD1"/>
</dbReference>
<dbReference type="AlphaFoldDB" id="A0A5C5VD08"/>
<feature type="region of interest" description="Disordered" evidence="1">
    <location>
        <begin position="317"/>
        <end position="352"/>
    </location>
</feature>
<evidence type="ECO:0000313" key="3">
    <source>
        <dbReference type="EMBL" id="TWT35759.1"/>
    </source>
</evidence>
<dbReference type="Gene3D" id="3.30.365.10">
    <property type="entry name" value="Aldehyde oxidase/xanthine dehydrogenase, molybdopterin binding domain"/>
    <property type="match status" value="4"/>
</dbReference>
<dbReference type="PANTHER" id="PTHR47495">
    <property type="entry name" value="ALDEHYDE DEHYDROGENASE"/>
    <property type="match status" value="1"/>
</dbReference>
<dbReference type="EC" id="1.17.2.1" evidence="3"/>
<feature type="domain" description="Aldehyde oxidase/xanthine dehydrogenase a/b hammerhead" evidence="2">
    <location>
        <begin position="240"/>
        <end position="319"/>
    </location>
</feature>
<dbReference type="SMART" id="SM01008">
    <property type="entry name" value="Ald_Xan_dh_C"/>
    <property type="match status" value="1"/>
</dbReference>
<evidence type="ECO:0000313" key="4">
    <source>
        <dbReference type="Proteomes" id="UP000316714"/>
    </source>
</evidence>
<organism evidence="3 4">
    <name type="scientific">Posidoniimonas corsicana</name>
    <dbReference type="NCBI Taxonomy" id="1938618"/>
    <lineage>
        <taxon>Bacteria</taxon>
        <taxon>Pseudomonadati</taxon>
        <taxon>Planctomycetota</taxon>
        <taxon>Planctomycetia</taxon>
        <taxon>Pirellulales</taxon>
        <taxon>Lacipirellulaceae</taxon>
        <taxon>Posidoniimonas</taxon>
    </lineage>
</organism>
<dbReference type="InterPro" id="IPR037165">
    <property type="entry name" value="AldOxase/xan_DH_Mopterin-bd_sf"/>
</dbReference>
<proteinExistence type="predicted"/>
<dbReference type="SUPFAM" id="SSF56003">
    <property type="entry name" value="Molybdenum cofactor-binding domain"/>
    <property type="match status" value="2"/>
</dbReference>
<dbReference type="Proteomes" id="UP000316714">
    <property type="component" value="Unassembled WGS sequence"/>
</dbReference>
<dbReference type="InterPro" id="IPR046867">
    <property type="entry name" value="AldOxase/xan_DH_MoCoBD2"/>
</dbReference>
<sequence>MPNTSLNARDRQASDGSFDEQLLAEERYELREQPRYSFRTDRRAFVQTLGAGLVVAAASSHVAAQRRGGRRRVAPEELSDRLHIGEDGRVTLFTSKVEVGQGSRTQLTQAAAEELSLPLDQIELVMADTLLCPDDGGTAGSRTTPSTVPRVRSACAAARVRLAAAAAATLGVAVDQVELRDGAFQGPDGLSIGLGELAKQEPLAGGDPGNDQRRVELRRVEQWHVMGESVPKVGAREIVTGAHRYTSDIQLPGMLYGKVLRAPAYNAKLISYSTDTAQTLDGVRVVEDASFVGCVAPTSHQAANAIEAIVATAEWQRGEHPSSSGLDEHLRSTADGARASRRGGREWGEAPSDDVGLKTLSASYSIAYIQHAPMEPRAAVAKWEDGMLTVWTGTQQPARVHGELREAFGLPAERVRVIVPDTGGGFGGKHTGEAAVEAARLAKGAGRPVSLRWTREEEFTWAYFRPAGVIDVNAAVDADGRLRHWDFTNINSGGSAIETPYRSPSGRTRFLQADSPLRQGSYRALASTANVFAREAAMDELAQMAGIDPLSFRLAHLEAGRLRDVLESVAEKSNFKRRWEAGEPVGLACGTEKGSFVAACAEAIIEQGAIRVKSVCQAYECGAIHNPANVRSQVEGSIVMGLGGALTEQIEFENGAISNPSFSTYSTPRMADLPELDVVLLDRQDLPSVGAGETPLIAVAPAIANALYRGTGTPRRTMPLQVLG</sequence>
<protein>
    <submittedName>
        <fullName evidence="3">Nicotinate dehydrogenase subunit B</fullName>
        <ecNumber evidence="3">1.17.2.1</ecNumber>
    </submittedName>
</protein>
<dbReference type="Pfam" id="PF02738">
    <property type="entry name" value="MoCoBD_1"/>
    <property type="match status" value="1"/>
</dbReference>
<keyword evidence="4" id="KW-1185">Reference proteome</keyword>
<reference evidence="3 4" key="1">
    <citation type="submission" date="2019-02" db="EMBL/GenBank/DDBJ databases">
        <title>Deep-cultivation of Planctomycetes and their phenomic and genomic characterization uncovers novel biology.</title>
        <authorList>
            <person name="Wiegand S."/>
            <person name="Jogler M."/>
            <person name="Boedeker C."/>
            <person name="Pinto D."/>
            <person name="Vollmers J."/>
            <person name="Rivas-Marin E."/>
            <person name="Kohn T."/>
            <person name="Peeters S.H."/>
            <person name="Heuer A."/>
            <person name="Rast P."/>
            <person name="Oberbeckmann S."/>
            <person name="Bunk B."/>
            <person name="Jeske O."/>
            <person name="Meyerdierks A."/>
            <person name="Storesund J.E."/>
            <person name="Kallscheuer N."/>
            <person name="Luecker S."/>
            <person name="Lage O.M."/>
            <person name="Pohl T."/>
            <person name="Merkel B.J."/>
            <person name="Hornburger P."/>
            <person name="Mueller R.-W."/>
            <person name="Bruemmer F."/>
            <person name="Labrenz M."/>
            <person name="Spormann A.M."/>
            <person name="Op Den Camp H."/>
            <person name="Overmann J."/>
            <person name="Amann R."/>
            <person name="Jetten M.S.M."/>
            <person name="Mascher T."/>
            <person name="Medema M.H."/>
            <person name="Devos D.P."/>
            <person name="Kaster A.-K."/>
            <person name="Ovreas L."/>
            <person name="Rohde M."/>
            <person name="Galperin M.Y."/>
            <person name="Jogler C."/>
        </authorList>
    </citation>
    <scope>NUCLEOTIDE SEQUENCE [LARGE SCALE GENOMIC DNA]</scope>
    <source>
        <strain evidence="3 4">KOR34</strain>
    </source>
</reference>
<dbReference type="InterPro" id="IPR052516">
    <property type="entry name" value="N-heterocyclic_Hydroxylase"/>
</dbReference>
<accession>A0A5C5VD08</accession>
<comment type="caution">
    <text evidence="3">The sequence shown here is derived from an EMBL/GenBank/DDBJ whole genome shotgun (WGS) entry which is preliminary data.</text>
</comment>